<evidence type="ECO:0000256" key="1">
    <source>
        <dbReference type="SAM" id="MobiDB-lite"/>
    </source>
</evidence>
<feature type="region of interest" description="Disordered" evidence="1">
    <location>
        <begin position="1"/>
        <end position="31"/>
    </location>
</feature>
<gene>
    <name evidence="2" type="ORF">V5E97_10225</name>
</gene>
<evidence type="ECO:0000313" key="2">
    <source>
        <dbReference type="EMBL" id="XBH06390.1"/>
    </source>
</evidence>
<accession>A0AAU7CMR4</accession>
<proteinExistence type="predicted"/>
<dbReference type="EMBL" id="CP155447">
    <property type="protein sequence ID" value="XBH06390.1"/>
    <property type="molecule type" value="Genomic_DNA"/>
</dbReference>
<dbReference type="RefSeq" id="WP_406699241.1">
    <property type="nucleotide sequence ID" value="NZ_CP155447.1"/>
</dbReference>
<reference evidence="2" key="1">
    <citation type="submission" date="2024-05" db="EMBL/GenBank/DDBJ databases">
        <title>Planctomycetes of the genus Singulisphaera possess chitinolytic capabilities.</title>
        <authorList>
            <person name="Ivanova A."/>
        </authorList>
    </citation>
    <scope>NUCLEOTIDE SEQUENCE</scope>
    <source>
        <strain evidence="2">Ch08T</strain>
    </source>
</reference>
<name>A0AAU7CMR4_9BACT</name>
<protein>
    <submittedName>
        <fullName evidence="2">Uncharacterized protein</fullName>
    </submittedName>
</protein>
<organism evidence="2">
    <name type="scientific">Singulisphaera sp. Ch08</name>
    <dbReference type="NCBI Taxonomy" id="3120278"/>
    <lineage>
        <taxon>Bacteria</taxon>
        <taxon>Pseudomonadati</taxon>
        <taxon>Planctomycetota</taxon>
        <taxon>Planctomycetia</taxon>
        <taxon>Isosphaerales</taxon>
        <taxon>Isosphaeraceae</taxon>
        <taxon>Singulisphaera</taxon>
    </lineage>
</organism>
<dbReference type="AlphaFoldDB" id="A0AAU7CMR4"/>
<sequence length="88" mass="9523">MPPTDKARPTNPASKGPPGPNSIAPCLPPHRAGAIGQMTAKARELHAELRENAAKADQIAFRQAAIRRELAEIDKQVREHAWDGQPLS</sequence>